<protein>
    <submittedName>
        <fullName evidence="1">Uncharacterized protein</fullName>
    </submittedName>
</protein>
<evidence type="ECO:0000313" key="2">
    <source>
        <dbReference type="Proteomes" id="UP000326950"/>
    </source>
</evidence>
<dbReference type="AlphaFoldDB" id="A0A5N6VC20"/>
<keyword evidence="2" id="KW-1185">Reference proteome</keyword>
<gene>
    <name evidence="1" type="ORF">BDV40DRAFT_295541</name>
</gene>
<accession>A0A5N6VC20</accession>
<proteinExistence type="predicted"/>
<name>A0A5N6VC20_ASPTM</name>
<dbReference type="EMBL" id="ML738589">
    <property type="protein sequence ID" value="KAE8167431.1"/>
    <property type="molecule type" value="Genomic_DNA"/>
</dbReference>
<evidence type="ECO:0000313" key="1">
    <source>
        <dbReference type="EMBL" id="KAE8167431.1"/>
    </source>
</evidence>
<sequence>MLGEILSEATFPPTTMDISILQNLFHESHRIDVRSRAVSAVLSLFDKVSDTKMIFSAISGSVFQAAGPGEVEPTSEADWDFCRKWQPFEQLRILLDEIPESKPPKGITVGSLTAEYAERAIIVVKHSIKFASEQAKFVISTDAPIEGLQTLKGTSCRYTDTEYCRQQQMLYQRILEHIAADVETLRTEEWLNSLERQPVVLLSWLELQVTILPSLKVNQFVEEPDKEFFLEEVMESPEGAEILPCALLLGDGPTNEHTSLYGTLRTRIAQILISRLDSAELELNDEAKAMLRKLKTSPSEYV</sequence>
<reference evidence="1 2" key="1">
    <citation type="submission" date="2019-04" db="EMBL/GenBank/DDBJ databases">
        <title>Friends and foes A comparative genomics study of 23 Aspergillus species from section Flavi.</title>
        <authorList>
            <consortium name="DOE Joint Genome Institute"/>
            <person name="Kjaerbolling I."/>
            <person name="Vesth T."/>
            <person name="Frisvad J.C."/>
            <person name="Nybo J.L."/>
            <person name="Theobald S."/>
            <person name="Kildgaard S."/>
            <person name="Isbrandt T."/>
            <person name="Kuo A."/>
            <person name="Sato A."/>
            <person name="Lyhne E.K."/>
            <person name="Kogle M.E."/>
            <person name="Wiebenga A."/>
            <person name="Kun R.S."/>
            <person name="Lubbers R.J."/>
            <person name="Makela M.R."/>
            <person name="Barry K."/>
            <person name="Chovatia M."/>
            <person name="Clum A."/>
            <person name="Daum C."/>
            <person name="Haridas S."/>
            <person name="He G."/>
            <person name="LaButti K."/>
            <person name="Lipzen A."/>
            <person name="Mondo S."/>
            <person name="Riley R."/>
            <person name="Salamov A."/>
            <person name="Simmons B.A."/>
            <person name="Magnuson J.K."/>
            <person name="Henrissat B."/>
            <person name="Mortensen U.H."/>
            <person name="Larsen T.O."/>
            <person name="Devries R.P."/>
            <person name="Grigoriev I.V."/>
            <person name="Machida M."/>
            <person name="Baker S.E."/>
            <person name="Andersen M.R."/>
        </authorList>
    </citation>
    <scope>NUCLEOTIDE SEQUENCE [LARGE SCALE GENOMIC DNA]</scope>
    <source>
        <strain evidence="1 2">CBS 117626</strain>
    </source>
</reference>
<dbReference type="OrthoDB" id="2549237at2759"/>
<organism evidence="1 2">
    <name type="scientific">Aspergillus tamarii</name>
    <dbReference type="NCBI Taxonomy" id="41984"/>
    <lineage>
        <taxon>Eukaryota</taxon>
        <taxon>Fungi</taxon>
        <taxon>Dikarya</taxon>
        <taxon>Ascomycota</taxon>
        <taxon>Pezizomycotina</taxon>
        <taxon>Eurotiomycetes</taxon>
        <taxon>Eurotiomycetidae</taxon>
        <taxon>Eurotiales</taxon>
        <taxon>Aspergillaceae</taxon>
        <taxon>Aspergillus</taxon>
        <taxon>Aspergillus subgen. Circumdati</taxon>
    </lineage>
</organism>
<dbReference type="Proteomes" id="UP000326950">
    <property type="component" value="Unassembled WGS sequence"/>
</dbReference>